<dbReference type="InterPro" id="IPR013149">
    <property type="entry name" value="ADH-like_C"/>
</dbReference>
<dbReference type="AlphaFoldDB" id="A0A7C9JB38"/>
<dbReference type="Gene3D" id="3.90.180.10">
    <property type="entry name" value="Medium-chain alcohol dehydrogenases, catalytic domain"/>
    <property type="match status" value="1"/>
</dbReference>
<dbReference type="InterPro" id="IPR036291">
    <property type="entry name" value="NAD(P)-bd_dom_sf"/>
</dbReference>
<gene>
    <name evidence="2" type="ORF">GT755_07150</name>
</gene>
<dbReference type="PANTHER" id="PTHR43677">
    <property type="entry name" value="SHORT-CHAIN DEHYDROGENASE/REDUCTASE"/>
    <property type="match status" value="1"/>
</dbReference>
<dbReference type="EMBL" id="WXEW01000002">
    <property type="protein sequence ID" value="NAS21461.1"/>
    <property type="molecule type" value="Genomic_DNA"/>
</dbReference>
<dbReference type="InterPro" id="IPR051397">
    <property type="entry name" value="Zn-ADH-like_protein"/>
</dbReference>
<dbReference type="SMART" id="SM00829">
    <property type="entry name" value="PKS_ER"/>
    <property type="match status" value="1"/>
</dbReference>
<reference evidence="2 3" key="1">
    <citation type="submission" date="2020-01" db="EMBL/GenBank/DDBJ databases">
        <title>Herbidospora sp. NEAU-GS84 nov., a novel actinomycete isolated from soil.</title>
        <authorList>
            <person name="Han L."/>
        </authorList>
    </citation>
    <scope>NUCLEOTIDE SEQUENCE [LARGE SCALE GENOMIC DNA]</scope>
    <source>
        <strain evidence="2 3">NEAU-GS84</strain>
    </source>
</reference>
<proteinExistence type="predicted"/>
<dbReference type="Pfam" id="PF00107">
    <property type="entry name" value="ADH_zinc_N"/>
    <property type="match status" value="1"/>
</dbReference>
<dbReference type="GO" id="GO:0016491">
    <property type="term" value="F:oxidoreductase activity"/>
    <property type="evidence" value="ECO:0007669"/>
    <property type="project" value="InterPro"/>
</dbReference>
<organism evidence="2 3">
    <name type="scientific">Herbidospora solisilvae</name>
    <dbReference type="NCBI Taxonomy" id="2696284"/>
    <lineage>
        <taxon>Bacteria</taxon>
        <taxon>Bacillati</taxon>
        <taxon>Actinomycetota</taxon>
        <taxon>Actinomycetes</taxon>
        <taxon>Streptosporangiales</taxon>
        <taxon>Streptosporangiaceae</taxon>
        <taxon>Herbidospora</taxon>
    </lineage>
</organism>
<dbReference type="Proteomes" id="UP000479526">
    <property type="component" value="Unassembled WGS sequence"/>
</dbReference>
<evidence type="ECO:0000313" key="2">
    <source>
        <dbReference type="EMBL" id="NAS21461.1"/>
    </source>
</evidence>
<dbReference type="SUPFAM" id="SSF50129">
    <property type="entry name" value="GroES-like"/>
    <property type="match status" value="1"/>
</dbReference>
<evidence type="ECO:0000259" key="1">
    <source>
        <dbReference type="SMART" id="SM00829"/>
    </source>
</evidence>
<accession>A0A7C9JB38</accession>
<dbReference type="PANTHER" id="PTHR43677:SF4">
    <property type="entry name" value="QUINONE OXIDOREDUCTASE-LIKE PROTEIN 2"/>
    <property type="match status" value="1"/>
</dbReference>
<dbReference type="InterPro" id="IPR011032">
    <property type="entry name" value="GroES-like_sf"/>
</dbReference>
<keyword evidence="3" id="KW-1185">Reference proteome</keyword>
<protein>
    <submittedName>
        <fullName evidence="2">Zinc-binding dehydrogenase</fullName>
    </submittedName>
</protein>
<sequence length="305" mass="30643">MRAALIESCGRPPVVGSVPRPLAGAGDVLVTVTCAPITPLDLLCATGLSYFGEPALPYVPGVQGVGVTPDGERVWFPTSAGMAPGDGSLAEVCAVPSADLVRVPDGCDDVVAASLGLSAVAAWLALTWRARLERGERVVVLGAGGAVGQVALRAARLLGAGDVVGVSRAPRPGCIALEPVSTLAGRLREVVGAADVVIDPVFGEPALAALQVLAPGGRLVNLGGSASDSATLSSAVLRSRAVSVLGYSNNAVSREQRAAALGAVFGHAARGELAVDHYVVGLDDVGAAWEGTRDGRAVVRVTEVP</sequence>
<dbReference type="SUPFAM" id="SSF51735">
    <property type="entry name" value="NAD(P)-binding Rossmann-fold domains"/>
    <property type="match status" value="1"/>
</dbReference>
<dbReference type="Gene3D" id="3.40.50.720">
    <property type="entry name" value="NAD(P)-binding Rossmann-like Domain"/>
    <property type="match status" value="1"/>
</dbReference>
<dbReference type="InterPro" id="IPR020843">
    <property type="entry name" value="ER"/>
</dbReference>
<comment type="caution">
    <text evidence="2">The sequence shown here is derived from an EMBL/GenBank/DDBJ whole genome shotgun (WGS) entry which is preliminary data.</text>
</comment>
<evidence type="ECO:0000313" key="3">
    <source>
        <dbReference type="Proteomes" id="UP000479526"/>
    </source>
</evidence>
<name>A0A7C9JB38_9ACTN</name>
<feature type="domain" description="Enoyl reductase (ER)" evidence="1">
    <location>
        <begin position="4"/>
        <end position="299"/>
    </location>
</feature>